<keyword evidence="7" id="KW-1185">Reference proteome</keyword>
<evidence type="ECO:0000313" key="6">
    <source>
        <dbReference type="EMBL" id="EGF79058.1"/>
    </source>
</evidence>
<dbReference type="PANTHER" id="PTHR15660:SF1">
    <property type="entry name" value="BRISC AND BRCA1-A COMPLEX MEMBER 1"/>
    <property type="match status" value="1"/>
</dbReference>
<evidence type="ECO:0000256" key="4">
    <source>
        <dbReference type="ARBA" id="ARBA00023204"/>
    </source>
</evidence>
<evidence type="ECO:0000256" key="3">
    <source>
        <dbReference type="ARBA" id="ARBA00022763"/>
    </source>
</evidence>
<dbReference type="GeneID" id="18238988"/>
<evidence type="ECO:0000256" key="2">
    <source>
        <dbReference type="ARBA" id="ARBA00022490"/>
    </source>
</evidence>
<keyword evidence="2" id="KW-0963">Cytoplasm</keyword>
<dbReference type="HOGENOM" id="CLU_072422_1_0_1"/>
<dbReference type="GO" id="GO:0006302">
    <property type="term" value="P:double-strand break repair"/>
    <property type="evidence" value="ECO:0000318"/>
    <property type="project" value="GO_Central"/>
</dbReference>
<protein>
    <recommendedName>
        <fullName evidence="8">BRISC and BRCA1-A complex member 1</fullName>
    </recommendedName>
</protein>
<dbReference type="InParanoid" id="F4P6R6"/>
<keyword evidence="3" id="KW-0227">DNA damage</keyword>
<dbReference type="InterPro" id="IPR026126">
    <property type="entry name" value="BABAM1"/>
</dbReference>
<dbReference type="PANTHER" id="PTHR15660">
    <property type="entry name" value="BRISC AND BRCA1-A COMPLEX MEMBER 1"/>
    <property type="match status" value="1"/>
</dbReference>
<evidence type="ECO:0000256" key="1">
    <source>
        <dbReference type="ARBA" id="ARBA00004123"/>
    </source>
</evidence>
<dbReference type="GO" id="GO:0007095">
    <property type="term" value="P:mitotic G2 DNA damage checkpoint signaling"/>
    <property type="evidence" value="ECO:0000318"/>
    <property type="project" value="GO_Central"/>
</dbReference>
<gene>
    <name evidence="6" type="ORF">BATDEDRAFT_26237</name>
</gene>
<keyword evidence="5" id="KW-0539">Nucleus</keyword>
<name>F4P6R6_BATDJ</name>
<comment type="subcellular location">
    <subcellularLocation>
        <location evidence="1">Nucleus</location>
    </subcellularLocation>
</comment>
<proteinExistence type="predicted"/>
<dbReference type="EMBL" id="GL882887">
    <property type="protein sequence ID" value="EGF79058.1"/>
    <property type="molecule type" value="Genomic_DNA"/>
</dbReference>
<accession>F4P6R6</accession>
<dbReference type="OrthoDB" id="547311at2759"/>
<evidence type="ECO:0000313" key="7">
    <source>
        <dbReference type="Proteomes" id="UP000007241"/>
    </source>
</evidence>
<dbReference type="CDD" id="cd21502">
    <property type="entry name" value="vWA_BABAM1"/>
    <property type="match status" value="1"/>
</dbReference>
<dbReference type="GO" id="GO:0070531">
    <property type="term" value="C:BRCA1-A complex"/>
    <property type="evidence" value="ECO:0000318"/>
    <property type="project" value="GO_Central"/>
</dbReference>
<evidence type="ECO:0000256" key="5">
    <source>
        <dbReference type="ARBA" id="ARBA00023242"/>
    </source>
</evidence>
<sequence>MRERIIFVVDTGQESGCELIRESVDSYITRLDCTKHLLARFVLQKLIMNSRHEFGICCFTNTVSWHLKPTNNPLAVQDAICTLAFQNLTFPVCNLTSLFELIMSELPLQESDYSLRVILIYARSHQIPICPSKQEIEQFYNANPKCFIDTVYLHDVSEDSNSVVRIFDVLGCLENSKSKHVELTRHRSRFLRGMTELLSNPLQRLESSAYKWVIVPED</sequence>
<reference evidence="6 7" key="1">
    <citation type="submission" date="2009-12" db="EMBL/GenBank/DDBJ databases">
        <title>The draft genome of Batrachochytrium dendrobatidis.</title>
        <authorList>
            <consortium name="US DOE Joint Genome Institute (JGI-PGF)"/>
            <person name="Kuo A."/>
            <person name="Salamov A."/>
            <person name="Schmutz J."/>
            <person name="Lucas S."/>
            <person name="Pitluck S."/>
            <person name="Rosenblum E."/>
            <person name="Stajich J."/>
            <person name="Eisen M."/>
            <person name="Grigoriev I.V."/>
        </authorList>
    </citation>
    <scope>NUCLEOTIDE SEQUENCE [LARGE SCALE GENOMIC DNA]</scope>
    <source>
        <strain evidence="7">JAM81 / FGSC 10211</strain>
    </source>
</reference>
<dbReference type="GO" id="GO:0016604">
    <property type="term" value="C:nuclear body"/>
    <property type="evidence" value="ECO:0000318"/>
    <property type="project" value="GO_Central"/>
</dbReference>
<dbReference type="OMA" id="RPQHQWP"/>
<dbReference type="GO" id="GO:0045739">
    <property type="term" value="P:positive regulation of DNA repair"/>
    <property type="evidence" value="ECO:0007669"/>
    <property type="project" value="InterPro"/>
</dbReference>
<keyword evidence="4" id="KW-0234">DNA repair</keyword>
<dbReference type="GO" id="GO:0070552">
    <property type="term" value="C:BRISC complex"/>
    <property type="evidence" value="ECO:0000318"/>
    <property type="project" value="GO_Central"/>
</dbReference>
<dbReference type="STRING" id="684364.F4P6R6"/>
<organism evidence="6 7">
    <name type="scientific">Batrachochytrium dendrobatidis (strain JAM81 / FGSC 10211)</name>
    <name type="common">Frog chytrid fungus</name>
    <dbReference type="NCBI Taxonomy" id="684364"/>
    <lineage>
        <taxon>Eukaryota</taxon>
        <taxon>Fungi</taxon>
        <taxon>Fungi incertae sedis</taxon>
        <taxon>Chytridiomycota</taxon>
        <taxon>Chytridiomycota incertae sedis</taxon>
        <taxon>Chytridiomycetes</taxon>
        <taxon>Rhizophydiales</taxon>
        <taxon>Rhizophydiales incertae sedis</taxon>
        <taxon>Batrachochytrium</taxon>
    </lineage>
</organism>
<dbReference type="AlphaFoldDB" id="F4P6R6"/>
<dbReference type="Proteomes" id="UP000007241">
    <property type="component" value="Unassembled WGS sequence"/>
</dbReference>
<evidence type="ECO:0008006" key="8">
    <source>
        <dbReference type="Google" id="ProtNLM"/>
    </source>
</evidence>
<dbReference type="RefSeq" id="XP_006680342.1">
    <property type="nucleotide sequence ID" value="XM_006680279.1"/>
</dbReference>